<accession>A0ABN6PTJ6</accession>
<organism evidence="1 2">
    <name type="scientific">Sphaerotilus microaerophilus</name>
    <dbReference type="NCBI Taxonomy" id="2914710"/>
    <lineage>
        <taxon>Bacteria</taxon>
        <taxon>Pseudomonadati</taxon>
        <taxon>Pseudomonadota</taxon>
        <taxon>Betaproteobacteria</taxon>
        <taxon>Burkholderiales</taxon>
        <taxon>Sphaerotilaceae</taxon>
        <taxon>Sphaerotilus</taxon>
    </lineage>
</organism>
<keyword evidence="2" id="KW-1185">Reference proteome</keyword>
<dbReference type="NCBIfam" id="TIGR04179">
    <property type="entry name" value="rhombo_lipo"/>
    <property type="match status" value="1"/>
</dbReference>
<dbReference type="InterPro" id="IPR026443">
    <property type="entry name" value="Rhombo_lipo"/>
</dbReference>
<reference evidence="1" key="1">
    <citation type="submission" date="2022-04" db="EMBL/GenBank/DDBJ databases">
        <title>Whole genome sequence of Sphaerotilus sp. FB-5.</title>
        <authorList>
            <person name="Takeda M."/>
            <person name="Narihara S."/>
            <person name="Akimoto M."/>
            <person name="Akimoto R."/>
            <person name="Nishiyashiki S."/>
            <person name="Murakami T."/>
        </authorList>
    </citation>
    <scope>NUCLEOTIDE SEQUENCE</scope>
    <source>
        <strain evidence="1">FB-5</strain>
    </source>
</reference>
<dbReference type="PROSITE" id="PS51257">
    <property type="entry name" value="PROKAR_LIPOPROTEIN"/>
    <property type="match status" value="1"/>
</dbReference>
<dbReference type="Proteomes" id="UP001057498">
    <property type="component" value="Chromosome"/>
</dbReference>
<gene>
    <name evidence="1" type="ORF">CATMQ487_44020</name>
</gene>
<dbReference type="EMBL" id="AP025730">
    <property type="protein sequence ID" value="BDI07432.1"/>
    <property type="molecule type" value="Genomic_DNA"/>
</dbReference>
<evidence type="ECO:0000313" key="1">
    <source>
        <dbReference type="EMBL" id="BDI07432.1"/>
    </source>
</evidence>
<proteinExistence type="predicted"/>
<keyword evidence="1" id="KW-0449">Lipoprotein</keyword>
<sequence>MELTRRQVAGWASAAGLGWALGGLAGCASMNQANKQRQVASVLSFLFPGKEEPPAPGSQVAVLNVPFRIGVAFVPDTTRADMRLSETERQQLATKVRDAFARFPFVSRIETVPSLYLEPGGGFANLERVGALLNLDVIALLSYDQVQHADASGWSFLYWTGVGAYVVEGDKFEVLTAVECTVFDIRSHRLLMRAAGTAGNKGGATLVGFTEKAREARGQGFAQAMDQMVTNLQGEVQAFRERAPKDPMIRLVLPPGYDAAAGNSSAPK</sequence>
<name>A0ABN6PTJ6_9BURK</name>
<evidence type="ECO:0000313" key="2">
    <source>
        <dbReference type="Proteomes" id="UP001057498"/>
    </source>
</evidence>
<protein>
    <submittedName>
        <fullName evidence="1">Rhombotarget lipoprotein</fullName>
    </submittedName>
</protein>
<dbReference type="RefSeq" id="WP_251970623.1">
    <property type="nucleotide sequence ID" value="NZ_AP025730.1"/>
</dbReference>